<dbReference type="EMBL" id="JAINZZ010000018">
    <property type="protein sequence ID" value="MBY8879213.1"/>
    <property type="molecule type" value="Genomic_DNA"/>
</dbReference>
<evidence type="ECO:0000313" key="3">
    <source>
        <dbReference type="EMBL" id="MBY8879213.1"/>
    </source>
</evidence>
<feature type="domain" description="Right handed beta helix" evidence="2">
    <location>
        <begin position="206"/>
        <end position="311"/>
    </location>
</feature>
<evidence type="ECO:0000259" key="2">
    <source>
        <dbReference type="Pfam" id="PF13229"/>
    </source>
</evidence>
<feature type="domain" description="Right handed beta helix" evidence="2">
    <location>
        <begin position="114"/>
        <end position="194"/>
    </location>
</feature>
<name>A0ABS7Q8D3_9ACTN</name>
<proteinExistence type="predicted"/>
<gene>
    <name evidence="3" type="ORF">K7862_16440</name>
</gene>
<dbReference type="InterPro" id="IPR006626">
    <property type="entry name" value="PbH1"/>
</dbReference>
<dbReference type="Pfam" id="PF13229">
    <property type="entry name" value="Beta_helix"/>
    <property type="match status" value="2"/>
</dbReference>
<feature type="signal peptide" evidence="1">
    <location>
        <begin position="1"/>
        <end position="34"/>
    </location>
</feature>
<reference evidence="3 4" key="1">
    <citation type="submission" date="2021-08" db="EMBL/GenBank/DDBJ databases">
        <title>WGS of actinomycetes from Thailand.</title>
        <authorList>
            <person name="Thawai C."/>
        </authorList>
    </citation>
    <scope>NUCLEOTIDE SEQUENCE [LARGE SCALE GENOMIC DNA]</scope>
    <source>
        <strain evidence="3 4">PLK6-54</strain>
    </source>
</reference>
<dbReference type="InterPro" id="IPR012334">
    <property type="entry name" value="Pectin_lyas_fold"/>
</dbReference>
<feature type="chain" id="PRO_5047488455" evidence="1">
    <location>
        <begin position="35"/>
        <end position="368"/>
    </location>
</feature>
<protein>
    <submittedName>
        <fullName evidence="3">Right-handed parallel beta-helix repeat-containing protein</fullName>
    </submittedName>
</protein>
<dbReference type="Gene3D" id="2.160.20.10">
    <property type="entry name" value="Single-stranded right-handed beta-helix, Pectin lyase-like"/>
    <property type="match status" value="1"/>
</dbReference>
<sequence length="368" mass="37336">MRYGTRRPGRLAAAGVLAAAAAGTALVAAPSADAATVHVVTPGQSIQQAVDSARPGDVIQIMPGTYRESVLVTVPRLTIRGAGAQRVTLRPAAQPASTTATTKAAASCFTTGAGICVAGTDDHPVRNVRVQGLTVTGFAKYGIAASGTDRLTVTRVDASDNGMYGIGEQKSVRATFTRNRAANNGEGGIFLANTTSEEGGALDLDGARVSGNVLTGNKMGVVLRRVRDMSVQGNSVSGNCAGMFVIGDENTPRGGDLTVRGNVVTDNTKYCAANTRLPFVQGAGIVLTGVENTVVERNIVTGNSGTSVMSGGVVLFKSFVGVPNTGNTIRDNVLSGNAPADLADGDTTATGNTFTGNSCSVSLPAGRC</sequence>
<dbReference type="InterPro" id="IPR011050">
    <property type="entry name" value="Pectin_lyase_fold/virulence"/>
</dbReference>
<organism evidence="3 4">
    <name type="scientific">Actinacidiphila acidipaludis</name>
    <dbReference type="NCBI Taxonomy" id="2873382"/>
    <lineage>
        <taxon>Bacteria</taxon>
        <taxon>Bacillati</taxon>
        <taxon>Actinomycetota</taxon>
        <taxon>Actinomycetes</taxon>
        <taxon>Kitasatosporales</taxon>
        <taxon>Streptomycetaceae</taxon>
        <taxon>Actinacidiphila</taxon>
    </lineage>
</organism>
<accession>A0ABS7Q8D3</accession>
<keyword evidence="4" id="KW-1185">Reference proteome</keyword>
<comment type="caution">
    <text evidence="3">The sequence shown here is derived from an EMBL/GenBank/DDBJ whole genome shotgun (WGS) entry which is preliminary data.</text>
</comment>
<dbReference type="SMART" id="SM00710">
    <property type="entry name" value="PbH1"/>
    <property type="match status" value="7"/>
</dbReference>
<keyword evidence="1" id="KW-0732">Signal</keyword>
<dbReference type="SUPFAM" id="SSF51126">
    <property type="entry name" value="Pectin lyase-like"/>
    <property type="match status" value="1"/>
</dbReference>
<dbReference type="Proteomes" id="UP000778578">
    <property type="component" value="Unassembled WGS sequence"/>
</dbReference>
<dbReference type="InterPro" id="IPR039448">
    <property type="entry name" value="Beta_helix"/>
</dbReference>
<evidence type="ECO:0000256" key="1">
    <source>
        <dbReference type="SAM" id="SignalP"/>
    </source>
</evidence>
<evidence type="ECO:0000313" key="4">
    <source>
        <dbReference type="Proteomes" id="UP000778578"/>
    </source>
</evidence>